<feature type="compositionally biased region" description="Acidic residues" evidence="1">
    <location>
        <begin position="18"/>
        <end position="29"/>
    </location>
</feature>
<reference evidence="4" key="2">
    <citation type="submission" date="2020-04" db="EMBL/GenBank/DDBJ databases">
        <authorList>
            <consortium name="NCBI Genome Project"/>
        </authorList>
    </citation>
    <scope>NUCLEOTIDE SEQUENCE</scope>
    <source>
        <strain evidence="4">CBS 781.70</strain>
    </source>
</reference>
<gene>
    <name evidence="2 4" type="ORF">P152DRAFT_514187</name>
</gene>
<protein>
    <submittedName>
        <fullName evidence="2 4">Uncharacterized protein</fullName>
    </submittedName>
</protein>
<dbReference type="Proteomes" id="UP000504638">
    <property type="component" value="Unplaced"/>
</dbReference>
<feature type="compositionally biased region" description="Polar residues" evidence="1">
    <location>
        <begin position="74"/>
        <end position="98"/>
    </location>
</feature>
<dbReference type="EMBL" id="ML975157">
    <property type="protein sequence ID" value="KAF1812569.1"/>
    <property type="molecule type" value="Genomic_DNA"/>
</dbReference>
<evidence type="ECO:0000313" key="2">
    <source>
        <dbReference type="EMBL" id="KAF1812569.1"/>
    </source>
</evidence>
<dbReference type="GeneID" id="54423417"/>
<organism evidence="2">
    <name type="scientific">Eremomyces bilateralis CBS 781.70</name>
    <dbReference type="NCBI Taxonomy" id="1392243"/>
    <lineage>
        <taxon>Eukaryota</taxon>
        <taxon>Fungi</taxon>
        <taxon>Dikarya</taxon>
        <taxon>Ascomycota</taxon>
        <taxon>Pezizomycotina</taxon>
        <taxon>Dothideomycetes</taxon>
        <taxon>Dothideomycetes incertae sedis</taxon>
        <taxon>Eremomycetales</taxon>
        <taxon>Eremomycetaceae</taxon>
        <taxon>Eremomyces</taxon>
    </lineage>
</organism>
<dbReference type="RefSeq" id="XP_033534200.1">
    <property type="nucleotide sequence ID" value="XM_033682847.1"/>
</dbReference>
<reference evidence="4" key="3">
    <citation type="submission" date="2025-04" db="UniProtKB">
        <authorList>
            <consortium name="RefSeq"/>
        </authorList>
    </citation>
    <scope>IDENTIFICATION</scope>
    <source>
        <strain evidence="4">CBS 781.70</strain>
    </source>
</reference>
<evidence type="ECO:0000313" key="4">
    <source>
        <dbReference type="RefSeq" id="XP_033534200.1"/>
    </source>
</evidence>
<name>A0A6G1G420_9PEZI</name>
<sequence>MRPLGQFLPATPIVLEESEANDYGSDSDDYLPSHQELLKRNTPAVKNPDQGAMRAKTTDQAKGNLGDGIKTAGAASQMTEPNTPLNSCADRTSTANNSPDPPPPGKRSASVEDGPAEQLSESRH</sequence>
<proteinExistence type="predicted"/>
<accession>A0A6G1G420</accession>
<feature type="region of interest" description="Disordered" evidence="1">
    <location>
        <begin position="18"/>
        <end position="124"/>
    </location>
</feature>
<reference evidence="2 4" key="1">
    <citation type="submission" date="2020-01" db="EMBL/GenBank/DDBJ databases">
        <authorList>
            <consortium name="DOE Joint Genome Institute"/>
            <person name="Haridas S."/>
            <person name="Albert R."/>
            <person name="Binder M."/>
            <person name="Bloem J."/>
            <person name="Labutti K."/>
            <person name="Salamov A."/>
            <person name="Andreopoulos B."/>
            <person name="Baker S.E."/>
            <person name="Barry K."/>
            <person name="Bills G."/>
            <person name="Bluhm B.H."/>
            <person name="Cannon C."/>
            <person name="Castanera R."/>
            <person name="Culley D.E."/>
            <person name="Daum C."/>
            <person name="Ezra D."/>
            <person name="Gonzalez J.B."/>
            <person name="Henrissat B."/>
            <person name="Kuo A."/>
            <person name="Liang C."/>
            <person name="Lipzen A."/>
            <person name="Lutzoni F."/>
            <person name="Magnuson J."/>
            <person name="Mondo S."/>
            <person name="Nolan M."/>
            <person name="Ohm R."/>
            <person name="Pangilinan J."/>
            <person name="Park H.-J."/>
            <person name="Ramirez L."/>
            <person name="Alfaro M."/>
            <person name="Sun H."/>
            <person name="Tritt A."/>
            <person name="Yoshinaga Y."/>
            <person name="Zwiers L.-H."/>
            <person name="Turgeon B.G."/>
            <person name="Goodwin S.B."/>
            <person name="Spatafora J.W."/>
            <person name="Crous P.W."/>
            <person name="Grigoriev I.V."/>
        </authorList>
    </citation>
    <scope>NUCLEOTIDE SEQUENCE</scope>
    <source>
        <strain evidence="2 4">CBS 781.70</strain>
    </source>
</reference>
<keyword evidence="3" id="KW-1185">Reference proteome</keyword>
<dbReference type="AlphaFoldDB" id="A0A6G1G420"/>
<evidence type="ECO:0000313" key="3">
    <source>
        <dbReference type="Proteomes" id="UP000504638"/>
    </source>
</evidence>
<evidence type="ECO:0000256" key="1">
    <source>
        <dbReference type="SAM" id="MobiDB-lite"/>
    </source>
</evidence>